<gene>
    <name evidence="3" type="ORF">KDK95_09960</name>
</gene>
<reference evidence="3" key="1">
    <citation type="submission" date="2021-04" db="EMBL/GenBank/DDBJ databases">
        <title>Genome based classification of Actinospica acidithermotolerans sp. nov., an actinobacterium isolated from an Indonesian hot spring.</title>
        <authorList>
            <person name="Kusuma A.B."/>
            <person name="Putra K.E."/>
            <person name="Nafisah S."/>
            <person name="Loh J."/>
            <person name="Nouioui I."/>
            <person name="Goodfellow M."/>
        </authorList>
    </citation>
    <scope>NUCLEOTIDE SEQUENCE</scope>
    <source>
        <strain evidence="3">MGRD01-02</strain>
    </source>
</reference>
<evidence type="ECO:0000313" key="4">
    <source>
        <dbReference type="Proteomes" id="UP000676325"/>
    </source>
</evidence>
<evidence type="ECO:0000313" key="3">
    <source>
        <dbReference type="EMBL" id="MBR7826629.1"/>
    </source>
</evidence>
<dbReference type="EMBL" id="JAGSOH010000020">
    <property type="protein sequence ID" value="MBR7826629.1"/>
    <property type="molecule type" value="Genomic_DNA"/>
</dbReference>
<feature type="domain" description="REase associating with pPIWI RE" evidence="1">
    <location>
        <begin position="274"/>
        <end position="385"/>
    </location>
</feature>
<dbReference type="AlphaFoldDB" id="A0A941ECR4"/>
<evidence type="ECO:0000259" key="2">
    <source>
        <dbReference type="Pfam" id="PF18156"/>
    </source>
</evidence>
<proteinExistence type="predicted"/>
<dbReference type="InterPro" id="IPR040828">
    <property type="entry name" value="pPIWI_RE_REase"/>
</dbReference>
<accession>A0A941ECR4</accession>
<evidence type="ECO:0000259" key="1">
    <source>
        <dbReference type="Pfam" id="PF18154"/>
    </source>
</evidence>
<feature type="domain" description="pPIWI-RE three-gene island" evidence="2">
    <location>
        <begin position="10"/>
        <end position="157"/>
    </location>
</feature>
<evidence type="ECO:0008006" key="5">
    <source>
        <dbReference type="Google" id="ProtNLM"/>
    </source>
</evidence>
<sequence>MDPCALRRDTLVTAMVRSGYAYSVRDTEPAAWFEMARMAGVVMATCGPGRGPKGVDSLITALERPLKELAPELLADTAVADVQVLIDGELNDEVLERCCERVIDVLGKNDRTSSWLPSWAYTRGEMIENDAFRRLHDGASPEQYTAGRRFVIEHPAGEFDALINAANALKSLRPAVEYRTLPGDRVYQDAYWWACPTCRYPMRVEGSRVWCTYGPHQADYFVRKVAGSRGGPLLSRRDPGVPGRAPGAQTFRADGERRSVCVPVSVWRHIVVSGVTELELYRWLERQKAKYEKLLTIGLFPGKDKADVLVEIEKAGYSELFDVKDVFDAVRLAEEVLAKPLAAKVIVLPDHRGESQRRQLQSLLPGYRIELVTGVRREIERALRQAERSAA</sequence>
<dbReference type="InterPro" id="IPR041191">
    <property type="entry name" value="pPIWI_RE_Y"/>
</dbReference>
<keyword evidence="4" id="KW-1185">Reference proteome</keyword>
<comment type="caution">
    <text evidence="3">The sequence shown here is derived from an EMBL/GenBank/DDBJ whole genome shotgun (WGS) entry which is preliminary data.</text>
</comment>
<dbReference type="Pfam" id="PF18154">
    <property type="entry name" value="pPIWI_RE_REase"/>
    <property type="match status" value="1"/>
</dbReference>
<protein>
    <recommendedName>
        <fullName evidence="5">REase associating with pPIWI RE domain-containing protein</fullName>
    </recommendedName>
</protein>
<organism evidence="3 4">
    <name type="scientific">Actinospica acidithermotolerans</name>
    <dbReference type="NCBI Taxonomy" id="2828514"/>
    <lineage>
        <taxon>Bacteria</taxon>
        <taxon>Bacillati</taxon>
        <taxon>Actinomycetota</taxon>
        <taxon>Actinomycetes</taxon>
        <taxon>Catenulisporales</taxon>
        <taxon>Actinospicaceae</taxon>
        <taxon>Actinospica</taxon>
    </lineage>
</organism>
<dbReference type="Proteomes" id="UP000676325">
    <property type="component" value="Unassembled WGS sequence"/>
</dbReference>
<dbReference type="Pfam" id="PF18156">
    <property type="entry name" value="pPIWI_RE_Y"/>
    <property type="match status" value="1"/>
</dbReference>
<name>A0A941ECR4_9ACTN</name>